<dbReference type="AlphaFoldDB" id="A0A7D7LP47"/>
<evidence type="ECO:0000313" key="1">
    <source>
        <dbReference type="EMBL" id="MBA5246816.1"/>
    </source>
</evidence>
<dbReference type="Pfam" id="PF19458">
    <property type="entry name" value="DUF5995"/>
    <property type="match status" value="1"/>
</dbReference>
<dbReference type="InterPro" id="IPR046037">
    <property type="entry name" value="DUF5995"/>
</dbReference>
<name>A0A7D7LP47_9FLAO</name>
<gene>
    <name evidence="2" type="ORF">H1R16_08925</name>
    <name evidence="1" type="ORF">H2507_06515</name>
</gene>
<dbReference type="EMBL" id="CP059472">
    <property type="protein sequence ID" value="QMS97836.1"/>
    <property type="molecule type" value="Genomic_DNA"/>
</dbReference>
<organism evidence="2 3">
    <name type="scientific">Marnyiella aurantia</name>
    <dbReference type="NCBI Taxonomy" id="2758037"/>
    <lineage>
        <taxon>Bacteria</taxon>
        <taxon>Pseudomonadati</taxon>
        <taxon>Bacteroidota</taxon>
        <taxon>Flavobacteriia</taxon>
        <taxon>Flavobacteriales</taxon>
        <taxon>Weeksellaceae</taxon>
        <taxon>Marnyiella</taxon>
    </lineage>
</organism>
<dbReference type="EMBL" id="JACEUX010000002">
    <property type="protein sequence ID" value="MBA5246816.1"/>
    <property type="molecule type" value="Genomic_DNA"/>
</dbReference>
<evidence type="ECO:0000313" key="2">
    <source>
        <dbReference type="EMBL" id="QMS97836.1"/>
    </source>
</evidence>
<keyword evidence="4" id="KW-1185">Reference proteome</keyword>
<dbReference type="Proteomes" id="UP000539710">
    <property type="component" value="Unassembled WGS sequence"/>
</dbReference>
<dbReference type="RefSeq" id="WP_181886927.1">
    <property type="nucleotide sequence ID" value="NZ_CP059472.1"/>
</dbReference>
<evidence type="ECO:0000313" key="3">
    <source>
        <dbReference type="Proteomes" id="UP000515349"/>
    </source>
</evidence>
<dbReference type="KEGG" id="cbau:H1R16_08925"/>
<reference evidence="2 3" key="1">
    <citation type="submission" date="2020-07" db="EMBL/GenBank/DDBJ databases">
        <title>Chryseobacterium sp.cx-624.</title>
        <authorList>
            <person name="Yang C."/>
        </authorList>
    </citation>
    <scope>NUCLEOTIDE SEQUENCE [LARGE SCALE GENOMIC DNA]</scope>
    <source>
        <strain evidence="3">cx-624</strain>
        <strain evidence="2">Cx-624</strain>
    </source>
</reference>
<dbReference type="Proteomes" id="UP000515349">
    <property type="component" value="Chromosome"/>
</dbReference>
<evidence type="ECO:0000313" key="4">
    <source>
        <dbReference type="Proteomes" id="UP000539710"/>
    </source>
</evidence>
<reference evidence="1" key="3">
    <citation type="submission" date="2020-07" db="EMBL/GenBank/DDBJ databases">
        <authorList>
            <person name="Yang C."/>
        </authorList>
    </citation>
    <scope>NUCLEOTIDE SEQUENCE</scope>
    <source>
        <strain evidence="1">Cx-624</strain>
    </source>
</reference>
<accession>A0A7D7LP47</accession>
<sequence>MSNFTSIEQVIQKLDAIIARCQKNKSPNGYFACTYRSMTLAVLKGVQQNKFENGHRMVNLDIAFAGRYFEALEQYENGQKCSNSWYAAFEAAKNPRLLILQHILLGINAHINLDLGVAAASIMPYRKINPLKNDFAMINEIISKINQKVQESISEICYPVGVIDQLSNGNDNLLLDFAISKARQTSWATASVLSHASSFIRPPLIRMVDNAAAQIATNIIVSPRTPKQILAKLKECESSDVAGNIDVLSATEV</sequence>
<protein>
    <submittedName>
        <fullName evidence="2">Uncharacterized protein</fullName>
    </submittedName>
</protein>
<proteinExistence type="predicted"/>
<reference evidence="4" key="2">
    <citation type="submission" date="2020-07" db="EMBL/GenBank/DDBJ databases">
        <title>Flavobacterium sp. xlx-214.</title>
        <authorList>
            <person name="Yang C."/>
        </authorList>
    </citation>
    <scope>NUCLEOTIDE SEQUENCE [LARGE SCALE GENOMIC DNA]</scope>
    <source>
        <strain evidence="4">CX-624</strain>
    </source>
</reference>